<reference evidence="11 12" key="1">
    <citation type="submission" date="2020-04" db="EMBL/GenBank/DDBJ databases">
        <authorList>
            <person name="De Canck E."/>
        </authorList>
    </citation>
    <scope>NUCLEOTIDE SEQUENCE [LARGE SCALE GENOMIC DNA]</scope>
    <source>
        <strain evidence="11 12">LMG 26841</strain>
    </source>
</reference>
<dbReference type="GO" id="GO:0005886">
    <property type="term" value="C:plasma membrane"/>
    <property type="evidence" value="ECO:0007669"/>
    <property type="project" value="UniProtKB-SubCell"/>
</dbReference>
<keyword evidence="5" id="KW-0997">Cell inner membrane</keyword>
<evidence type="ECO:0008006" key="13">
    <source>
        <dbReference type="Google" id="ProtNLM"/>
    </source>
</evidence>
<evidence type="ECO:0000256" key="10">
    <source>
        <dbReference type="SAM" id="Phobius"/>
    </source>
</evidence>
<dbReference type="Proteomes" id="UP000494272">
    <property type="component" value="Unassembled WGS sequence"/>
</dbReference>
<keyword evidence="4" id="KW-1003">Cell membrane</keyword>
<keyword evidence="3" id="KW-0813">Transport</keyword>
<evidence type="ECO:0000256" key="7">
    <source>
        <dbReference type="ARBA" id="ARBA00022927"/>
    </source>
</evidence>
<evidence type="ECO:0000256" key="6">
    <source>
        <dbReference type="ARBA" id="ARBA00022692"/>
    </source>
</evidence>
<dbReference type="GO" id="GO:0015627">
    <property type="term" value="C:type II protein secretion system complex"/>
    <property type="evidence" value="ECO:0007669"/>
    <property type="project" value="InterPro"/>
</dbReference>
<accession>A0A6S7DYM8</accession>
<evidence type="ECO:0000256" key="8">
    <source>
        <dbReference type="ARBA" id="ARBA00022989"/>
    </source>
</evidence>
<dbReference type="AlphaFoldDB" id="A0A6S7DYM8"/>
<feature type="transmembrane region" description="Helical" evidence="10">
    <location>
        <begin position="39"/>
        <end position="57"/>
    </location>
</feature>
<dbReference type="GeneID" id="94356313"/>
<evidence type="ECO:0000256" key="5">
    <source>
        <dbReference type="ARBA" id="ARBA00022519"/>
    </source>
</evidence>
<dbReference type="InterPro" id="IPR007690">
    <property type="entry name" value="T2SS_GspM"/>
</dbReference>
<evidence type="ECO:0000256" key="2">
    <source>
        <dbReference type="ARBA" id="ARBA00010637"/>
    </source>
</evidence>
<evidence type="ECO:0000256" key="4">
    <source>
        <dbReference type="ARBA" id="ARBA00022475"/>
    </source>
</evidence>
<keyword evidence="9 10" id="KW-0472">Membrane</keyword>
<keyword evidence="8 10" id="KW-1133">Transmembrane helix</keyword>
<evidence type="ECO:0000313" key="11">
    <source>
        <dbReference type="EMBL" id="CAB3867322.1"/>
    </source>
</evidence>
<dbReference type="Pfam" id="PF04612">
    <property type="entry name" value="T2SSM"/>
    <property type="match status" value="1"/>
</dbReference>
<gene>
    <name evidence="11" type="ORF">LMG26841_02762</name>
</gene>
<organism evidence="11 12">
    <name type="scientific">Achromobacter dolens</name>
    <dbReference type="NCBI Taxonomy" id="1287738"/>
    <lineage>
        <taxon>Bacteria</taxon>
        <taxon>Pseudomonadati</taxon>
        <taxon>Pseudomonadota</taxon>
        <taxon>Betaproteobacteria</taxon>
        <taxon>Burkholderiales</taxon>
        <taxon>Alcaligenaceae</taxon>
        <taxon>Achromobacter</taxon>
    </lineage>
</organism>
<comment type="subcellular location">
    <subcellularLocation>
        <location evidence="1">Cell inner membrane</location>
        <topology evidence="1">Single-pass membrane protein</topology>
    </subcellularLocation>
</comment>
<proteinExistence type="inferred from homology"/>
<protein>
    <recommendedName>
        <fullName evidence="13">General secretion pathway protein M</fullName>
    </recommendedName>
</protein>
<name>A0A6S7DYM8_9BURK</name>
<keyword evidence="7" id="KW-0653">Protein transport</keyword>
<evidence type="ECO:0000256" key="9">
    <source>
        <dbReference type="ARBA" id="ARBA00023136"/>
    </source>
</evidence>
<dbReference type="InterPro" id="IPR023229">
    <property type="entry name" value="T2SS_M_periplasmic_sf"/>
</dbReference>
<sequence>MTPTERLNAACRAVLTSLAPAADRARQRYQALAPRERRLVNGAGALLGAMLVFTLLVEPALDSVRKLREELPRLRSQAAAVAAITTQAMALRGRAAAPAAALPAVADIGASLERAGLPADHWKLDHPGQGDSVTLVVTEVPSSALLPWLEHAAGDWGLAVRQVELTRAANVNGRPLPGLVNGIIKLALPAPRARS</sequence>
<evidence type="ECO:0000256" key="1">
    <source>
        <dbReference type="ARBA" id="ARBA00004377"/>
    </source>
</evidence>
<dbReference type="SUPFAM" id="SSF103054">
    <property type="entry name" value="General secretion pathway protein M, EpsM"/>
    <property type="match status" value="1"/>
</dbReference>
<dbReference type="RefSeq" id="WP_175167478.1">
    <property type="nucleotide sequence ID" value="NZ_CADIKW010000004.1"/>
</dbReference>
<keyword evidence="12" id="KW-1185">Reference proteome</keyword>
<dbReference type="EMBL" id="CADIKW010000004">
    <property type="protein sequence ID" value="CAB3867322.1"/>
    <property type="molecule type" value="Genomic_DNA"/>
</dbReference>
<evidence type="ECO:0000256" key="3">
    <source>
        <dbReference type="ARBA" id="ARBA00022448"/>
    </source>
</evidence>
<keyword evidence="6 10" id="KW-0812">Transmembrane</keyword>
<evidence type="ECO:0000313" key="12">
    <source>
        <dbReference type="Proteomes" id="UP000494272"/>
    </source>
</evidence>
<comment type="similarity">
    <text evidence="2">Belongs to the GSP M family.</text>
</comment>
<dbReference type="GO" id="GO:0015628">
    <property type="term" value="P:protein secretion by the type II secretion system"/>
    <property type="evidence" value="ECO:0007669"/>
    <property type="project" value="InterPro"/>
</dbReference>